<reference evidence="3" key="1">
    <citation type="submission" date="2014-10" db="EMBL/GenBank/DDBJ databases">
        <authorList>
            <person name="King R."/>
        </authorList>
    </citation>
    <scope>NUCLEOTIDE SEQUENCE [LARGE SCALE GENOMIC DNA]</scope>
    <source>
        <strain evidence="3">A3/5</strain>
    </source>
</reference>
<evidence type="ECO:0000313" key="2">
    <source>
        <dbReference type="EMBL" id="CEI67905.1"/>
    </source>
</evidence>
<dbReference type="STRING" id="56646.A0A2L2U1G8"/>
<dbReference type="EMBL" id="LN649231">
    <property type="protein sequence ID" value="CEI67905.1"/>
    <property type="molecule type" value="Genomic_DNA"/>
</dbReference>
<name>A0A2L2U1G8_9HYPO</name>
<keyword evidence="1" id="KW-0472">Membrane</keyword>
<feature type="transmembrane region" description="Helical" evidence="1">
    <location>
        <begin position="66"/>
        <end position="89"/>
    </location>
</feature>
<dbReference type="Proteomes" id="UP000245910">
    <property type="component" value="Chromosome III"/>
</dbReference>
<sequence length="216" mass="24793">MSPRATPAVAWRAVRTTFTVIFSPWYLSHRSMVQLLNSADSDNNSETGTQLSTRDTMTGWWIERKIAELSFVGLTCALLAGVVAAAFSWQDLKDLSWPTKGLWYGSLIIDLTSICLATQQSLTLHRLSCYTNKCERVREMLSKSSSYQAHPSEAEVTQLDTNYYRFVIYLVTSRCQEMVHRSELSIISLVRRNGYYIWDYLSELEGVNPFVPRIYY</sequence>
<keyword evidence="1" id="KW-0812">Transmembrane</keyword>
<keyword evidence="1" id="KW-1133">Transmembrane helix</keyword>
<accession>A0A2L2U1G8</accession>
<proteinExistence type="predicted"/>
<evidence type="ECO:0000313" key="3">
    <source>
        <dbReference type="Proteomes" id="UP000245910"/>
    </source>
</evidence>
<keyword evidence="3" id="KW-1185">Reference proteome</keyword>
<feature type="transmembrane region" description="Helical" evidence="1">
    <location>
        <begin position="101"/>
        <end position="118"/>
    </location>
</feature>
<protein>
    <submittedName>
        <fullName evidence="2">Uncharacterized protein</fullName>
    </submittedName>
</protein>
<dbReference type="AlphaFoldDB" id="A0A2L2U1G8"/>
<evidence type="ECO:0000256" key="1">
    <source>
        <dbReference type="SAM" id="Phobius"/>
    </source>
</evidence>
<organism evidence="2 3">
    <name type="scientific">Fusarium venenatum</name>
    <dbReference type="NCBI Taxonomy" id="56646"/>
    <lineage>
        <taxon>Eukaryota</taxon>
        <taxon>Fungi</taxon>
        <taxon>Dikarya</taxon>
        <taxon>Ascomycota</taxon>
        <taxon>Pezizomycotina</taxon>
        <taxon>Sordariomycetes</taxon>
        <taxon>Hypocreomycetidae</taxon>
        <taxon>Hypocreales</taxon>
        <taxon>Nectriaceae</taxon>
        <taxon>Fusarium</taxon>
    </lineage>
</organism>